<keyword evidence="13" id="KW-0575">Peroxidase</keyword>
<name>A0A099W1C7_9LIST</name>
<comment type="catalytic activity">
    <reaction evidence="12">
        <text>harderoheme III + H2O2 + H(+) = heme b + CO2 + 2 H2O</text>
        <dbReference type="Rhea" id="RHEA:57944"/>
        <dbReference type="ChEBI" id="CHEBI:15377"/>
        <dbReference type="ChEBI" id="CHEBI:15378"/>
        <dbReference type="ChEBI" id="CHEBI:16240"/>
        <dbReference type="ChEBI" id="CHEBI:16526"/>
        <dbReference type="ChEBI" id="CHEBI:60344"/>
        <dbReference type="ChEBI" id="CHEBI:142463"/>
    </reaction>
</comment>
<dbReference type="GeneID" id="58717989"/>
<comment type="function">
    <text evidence="12">Involved in coproporphyrin-dependent heme b biosynthesis. Catalyzes the decarboxylation of Fe-coproporphyrin III (coproheme) to heme b (protoheme IX), the last step of the pathway. The reaction occurs in a stepwise manner with a three-propionate intermediate.</text>
</comment>
<evidence type="ECO:0000256" key="5">
    <source>
        <dbReference type="ARBA" id="ARBA00023002"/>
    </source>
</evidence>
<keyword evidence="6 12" id="KW-0408">Iron</keyword>
<dbReference type="EMBL" id="JNFA01000025">
    <property type="protein sequence ID" value="KGL39694.1"/>
    <property type="molecule type" value="Genomic_DNA"/>
</dbReference>
<dbReference type="InterPro" id="IPR011008">
    <property type="entry name" value="Dimeric_a/b-barrel"/>
</dbReference>
<dbReference type="InterPro" id="IPR010644">
    <property type="entry name" value="ChdC/CLD"/>
</dbReference>
<keyword evidence="5 12" id="KW-0560">Oxidoreductase</keyword>
<evidence type="ECO:0000313" key="13">
    <source>
        <dbReference type="EMBL" id="KGL39694.1"/>
    </source>
</evidence>
<comment type="cofactor">
    <cofactor evidence="12">
        <name>Fe-coproporphyrin III</name>
        <dbReference type="ChEBI" id="CHEBI:68438"/>
    </cofactor>
    <text evidence="12">Fe-coproporphyrin III acts as both substrate and redox cofactor.</text>
</comment>
<dbReference type="GO" id="GO:0046872">
    <property type="term" value="F:metal ion binding"/>
    <property type="evidence" value="ECO:0007669"/>
    <property type="project" value="UniProtKB-KW"/>
</dbReference>
<dbReference type="OrthoDB" id="9773646at2"/>
<feature type="binding site" evidence="12">
    <location>
        <position position="225"/>
    </location>
    <ligand>
        <name>Fe-coproporphyrin III</name>
        <dbReference type="ChEBI" id="CHEBI:68438"/>
    </ligand>
</feature>
<feature type="binding site" description="axial binding residue" evidence="12">
    <location>
        <position position="174"/>
    </location>
    <ligand>
        <name>Fe-coproporphyrin III</name>
        <dbReference type="ChEBI" id="CHEBI:68438"/>
    </ligand>
    <ligandPart>
        <name>Fe</name>
        <dbReference type="ChEBI" id="CHEBI:18248"/>
    </ligandPart>
</feature>
<dbReference type="GO" id="GO:0020037">
    <property type="term" value="F:heme binding"/>
    <property type="evidence" value="ECO:0007669"/>
    <property type="project" value="InterPro"/>
</dbReference>
<comment type="similarity">
    <text evidence="1 12">Belongs to the ChdC family. Type 1 subfamily.</text>
</comment>
<dbReference type="Pfam" id="PF06778">
    <property type="entry name" value="Chlor_dismutase"/>
    <property type="match status" value="1"/>
</dbReference>
<evidence type="ECO:0000256" key="1">
    <source>
        <dbReference type="ARBA" id="ARBA00009276"/>
    </source>
</evidence>
<dbReference type="PANTHER" id="PTHR36843">
    <property type="entry name" value="HEME-DEPENDENT PEROXIDASE YWFI-RELATED"/>
    <property type="match status" value="1"/>
</dbReference>
<evidence type="ECO:0000256" key="11">
    <source>
        <dbReference type="ARBA" id="ARBA00050019"/>
    </source>
</evidence>
<dbReference type="HAMAP" id="MF_01442">
    <property type="entry name" value="Coproheme_decarbox_1"/>
    <property type="match status" value="1"/>
</dbReference>
<dbReference type="eggNOG" id="COG3253">
    <property type="taxonomic scope" value="Bacteria"/>
</dbReference>
<feature type="active site" evidence="12">
    <location>
        <position position="147"/>
    </location>
</feature>
<evidence type="ECO:0000256" key="9">
    <source>
        <dbReference type="ARBA" id="ARBA00030236"/>
    </source>
</evidence>
<gene>
    <name evidence="12" type="primary">chdC</name>
    <name evidence="13" type="ORF">EP57_11545</name>
</gene>
<feature type="binding site" evidence="12">
    <location>
        <position position="187"/>
    </location>
    <ligand>
        <name>Fe-coproporphyrin III</name>
        <dbReference type="ChEBI" id="CHEBI:68438"/>
    </ligand>
</feature>
<dbReference type="EC" id="1.3.98.5" evidence="11 12"/>
<dbReference type="STRING" id="1552123.EP57_11545"/>
<dbReference type="NCBIfam" id="NF008913">
    <property type="entry name" value="PRK12276.1"/>
    <property type="match status" value="1"/>
</dbReference>
<dbReference type="RefSeq" id="WP_036086816.1">
    <property type="nucleotide sequence ID" value="NZ_CBCSHQ010000010.1"/>
</dbReference>
<keyword evidence="14" id="KW-1185">Reference proteome</keyword>
<protein>
    <recommendedName>
        <fullName evidence="2 12">Coproheme decarboxylase</fullName>
        <ecNumber evidence="11 12">1.3.98.5</ecNumber>
    </recommendedName>
    <alternativeName>
        <fullName evidence="8 12">Coproheme III oxidative decarboxylase</fullName>
    </alternativeName>
    <alternativeName>
        <fullName evidence="9 12">Hydrogen peroxide-dependent heme synthase</fullName>
    </alternativeName>
</protein>
<dbReference type="InterPro" id="IPR031332">
    <property type="entry name" value="CHDC"/>
</dbReference>
<evidence type="ECO:0000256" key="6">
    <source>
        <dbReference type="ARBA" id="ARBA00023004"/>
    </source>
</evidence>
<comment type="catalytic activity">
    <reaction evidence="12">
        <text>Fe-coproporphyrin III + H2O2 + H(+) = harderoheme III + CO2 + 2 H2O</text>
        <dbReference type="Rhea" id="RHEA:57940"/>
        <dbReference type="ChEBI" id="CHEBI:15377"/>
        <dbReference type="ChEBI" id="CHEBI:15378"/>
        <dbReference type="ChEBI" id="CHEBI:16240"/>
        <dbReference type="ChEBI" id="CHEBI:16526"/>
        <dbReference type="ChEBI" id="CHEBI:68438"/>
        <dbReference type="ChEBI" id="CHEBI:142463"/>
    </reaction>
</comment>
<keyword evidence="7 12" id="KW-0350">Heme biosynthesis</keyword>
<keyword evidence="4 12" id="KW-0479">Metal-binding</keyword>
<dbReference type="AlphaFoldDB" id="A0A099W1C7"/>
<feature type="binding site" evidence="12">
    <location>
        <begin position="147"/>
        <end position="151"/>
    </location>
    <ligand>
        <name>Fe-coproporphyrin III</name>
        <dbReference type="ChEBI" id="CHEBI:68438"/>
    </ligand>
</feature>
<dbReference type="Gene3D" id="3.30.70.1030">
    <property type="entry name" value="Apc35880, domain 1"/>
    <property type="match status" value="2"/>
</dbReference>
<comment type="pathway">
    <text evidence="12">Porphyrin-containing compound metabolism; protoheme biosynthesis.</text>
</comment>
<evidence type="ECO:0000256" key="2">
    <source>
        <dbReference type="ARBA" id="ARBA00014413"/>
    </source>
</evidence>
<dbReference type="GO" id="GO:0016634">
    <property type="term" value="F:oxidoreductase activity, acting on the CH-CH group of donors, oxygen as acceptor"/>
    <property type="evidence" value="ECO:0007669"/>
    <property type="project" value="UniProtKB-UniRule"/>
</dbReference>
<evidence type="ECO:0000256" key="12">
    <source>
        <dbReference type="HAMAP-Rule" id="MF_01442"/>
    </source>
</evidence>
<proteinExistence type="inferred from homology"/>
<reference evidence="13 14" key="1">
    <citation type="submission" date="2014-05" db="EMBL/GenBank/DDBJ databases">
        <title>Novel Listeriaceae from food processing environments.</title>
        <authorList>
            <person name="den Bakker H.C."/>
        </authorList>
    </citation>
    <scope>NUCLEOTIDE SEQUENCE [LARGE SCALE GENOMIC DNA]</scope>
    <source>
        <strain evidence="13 14">FSL A5-0281</strain>
    </source>
</reference>
<dbReference type="GO" id="GO:0006785">
    <property type="term" value="P:heme B biosynthetic process"/>
    <property type="evidence" value="ECO:0007669"/>
    <property type="project" value="UniProtKB-UniRule"/>
</dbReference>
<evidence type="ECO:0000256" key="8">
    <source>
        <dbReference type="ARBA" id="ARBA00029882"/>
    </source>
</evidence>
<dbReference type="GO" id="GO:0004601">
    <property type="term" value="F:peroxidase activity"/>
    <property type="evidence" value="ECO:0007669"/>
    <property type="project" value="UniProtKB-KW"/>
</dbReference>
<evidence type="ECO:0000256" key="3">
    <source>
        <dbReference type="ARBA" id="ARBA00022617"/>
    </source>
</evidence>
<dbReference type="Proteomes" id="UP000029844">
    <property type="component" value="Unassembled WGS sequence"/>
</dbReference>
<comment type="caution">
    <text evidence="13">The sequence shown here is derived from an EMBL/GenBank/DDBJ whole genome shotgun (WGS) entry which is preliminary data.</text>
</comment>
<dbReference type="SUPFAM" id="SSF54909">
    <property type="entry name" value="Dimeric alpha+beta barrel"/>
    <property type="match status" value="1"/>
</dbReference>
<evidence type="ECO:0000256" key="4">
    <source>
        <dbReference type="ARBA" id="ARBA00022723"/>
    </source>
</evidence>
<dbReference type="PANTHER" id="PTHR36843:SF1">
    <property type="entry name" value="COPROHEME DECARBOXYLASE"/>
    <property type="match status" value="1"/>
</dbReference>
<organism evidence="13 14">
    <name type="scientific">Listeria booriae</name>
    <dbReference type="NCBI Taxonomy" id="1552123"/>
    <lineage>
        <taxon>Bacteria</taxon>
        <taxon>Bacillati</taxon>
        <taxon>Bacillota</taxon>
        <taxon>Bacilli</taxon>
        <taxon>Bacillales</taxon>
        <taxon>Listeriaceae</taxon>
        <taxon>Listeria</taxon>
    </lineage>
</organism>
<accession>A0A099W1C7</accession>
<evidence type="ECO:0000313" key="14">
    <source>
        <dbReference type="Proteomes" id="UP000029844"/>
    </source>
</evidence>
<comment type="catalytic activity">
    <reaction evidence="10">
        <text>Fe-coproporphyrin III + 2 H2O2 + 2 H(+) = heme b + 2 CO2 + 4 H2O</text>
        <dbReference type="Rhea" id="RHEA:56516"/>
        <dbReference type="ChEBI" id="CHEBI:15377"/>
        <dbReference type="ChEBI" id="CHEBI:15378"/>
        <dbReference type="ChEBI" id="CHEBI:16240"/>
        <dbReference type="ChEBI" id="CHEBI:16526"/>
        <dbReference type="ChEBI" id="CHEBI:60344"/>
        <dbReference type="ChEBI" id="CHEBI:68438"/>
        <dbReference type="EC" id="1.3.98.5"/>
    </reaction>
    <physiologicalReaction direction="left-to-right" evidence="10">
        <dbReference type="Rhea" id="RHEA:56517"/>
    </physiologicalReaction>
</comment>
<keyword evidence="3 12" id="KW-0349">Heme</keyword>
<evidence type="ECO:0000256" key="10">
    <source>
        <dbReference type="ARBA" id="ARBA00049896"/>
    </source>
</evidence>
<evidence type="ECO:0000256" key="7">
    <source>
        <dbReference type="ARBA" id="ARBA00023133"/>
    </source>
</evidence>
<sequence>MNEAVKTLDGWFSLHDFRSIDWPAFREVSPADRDSMLNELQNFLGDMDITKKMGEGEHTVYSILGQKADLLFFTLRPTLEGLNEVENQLNKLRIADYLLPAYSYVSVVELSNYLANHMAKGEDPFQNKHVRERLYPELPARKHICFYPMTKKRNGLDNWYMLPMEERQAMIRNHGAIGRTYAGKIKQIIGGSIGLDDFEWGVTLFADDALDFKRIVTEMRFDESSARFAEFGSFLVGNYVAPDELSRFFRI</sequence>
<feature type="binding site" evidence="12">
    <location>
        <position position="133"/>
    </location>
    <ligand>
        <name>Fe-coproporphyrin III</name>
        <dbReference type="ChEBI" id="CHEBI:68438"/>
    </ligand>
</feature>